<organism evidence="1">
    <name type="scientific">Phytophthora nicotianae</name>
    <name type="common">Potato buckeye rot agent</name>
    <name type="synonym">Phytophthora parasitica</name>
    <dbReference type="NCBI Taxonomy" id="4792"/>
    <lineage>
        <taxon>Eukaryota</taxon>
        <taxon>Sar</taxon>
        <taxon>Stramenopiles</taxon>
        <taxon>Oomycota</taxon>
        <taxon>Peronosporomycetes</taxon>
        <taxon>Peronosporales</taxon>
        <taxon>Peronosporaceae</taxon>
        <taxon>Phytophthora</taxon>
    </lineage>
</organism>
<dbReference type="Proteomes" id="UP000054423">
    <property type="component" value="Unassembled WGS sequence"/>
</dbReference>
<evidence type="ECO:0000313" key="1">
    <source>
        <dbReference type="EMBL" id="ETL77518.1"/>
    </source>
</evidence>
<name>W2JXC2_PHYNI</name>
<accession>W2JXC2</accession>
<reference evidence="1" key="1">
    <citation type="submission" date="2013-11" db="EMBL/GenBank/DDBJ databases">
        <title>The Genome Sequence of Phytophthora parasitica CHvinca01.</title>
        <authorList>
            <consortium name="The Broad Institute Genomics Platform"/>
            <person name="Russ C."/>
            <person name="Tyler B."/>
            <person name="Panabieres F."/>
            <person name="Shan W."/>
            <person name="Tripathy S."/>
            <person name="Grunwald N."/>
            <person name="Machado M."/>
            <person name="Johnson C.S."/>
            <person name="Arredondo F."/>
            <person name="Hong C."/>
            <person name="Coffey M."/>
            <person name="Young S.K."/>
            <person name="Zeng Q."/>
            <person name="Gargeya S."/>
            <person name="Fitzgerald M."/>
            <person name="Abouelleil A."/>
            <person name="Alvarado L."/>
            <person name="Chapman S.B."/>
            <person name="Gainer-Dewar J."/>
            <person name="Goldberg J."/>
            <person name="Griggs A."/>
            <person name="Gujja S."/>
            <person name="Hansen M."/>
            <person name="Howarth C."/>
            <person name="Imamovic A."/>
            <person name="Ireland A."/>
            <person name="Larimer J."/>
            <person name="McCowan C."/>
            <person name="Murphy C."/>
            <person name="Pearson M."/>
            <person name="Poon T.W."/>
            <person name="Priest M."/>
            <person name="Roberts A."/>
            <person name="Saif S."/>
            <person name="Shea T."/>
            <person name="Sykes S."/>
            <person name="Wortman J."/>
            <person name="Nusbaum C."/>
            <person name="Birren B."/>
        </authorList>
    </citation>
    <scope>NUCLEOTIDE SEQUENCE [LARGE SCALE GENOMIC DNA]</scope>
    <source>
        <strain evidence="1">CHvinca01</strain>
    </source>
</reference>
<gene>
    <name evidence="1" type="ORF">L917_21539</name>
</gene>
<protein>
    <submittedName>
        <fullName evidence="1">Uncharacterized protein</fullName>
    </submittedName>
</protein>
<proteinExistence type="predicted"/>
<dbReference type="EMBL" id="KI683597">
    <property type="protein sequence ID" value="ETL77518.1"/>
    <property type="molecule type" value="Genomic_DNA"/>
</dbReference>
<feature type="non-terminal residue" evidence="1">
    <location>
        <position position="1"/>
    </location>
</feature>
<dbReference type="AlphaFoldDB" id="W2JXC2"/>
<sequence>FATGSSDIRSCGAVRNWAMHKLQQGNEDGARVLSEID</sequence>